<evidence type="ECO:0008006" key="3">
    <source>
        <dbReference type="Google" id="ProtNLM"/>
    </source>
</evidence>
<reference evidence="2" key="1">
    <citation type="journal article" date="2020" name="mSystems">
        <title>Genome- and Community-Level Interaction Insights into Carbon Utilization and Element Cycling Functions of Hydrothermarchaeota in Hydrothermal Sediment.</title>
        <authorList>
            <person name="Zhou Z."/>
            <person name="Liu Y."/>
            <person name="Xu W."/>
            <person name="Pan J."/>
            <person name="Luo Z.H."/>
            <person name="Li M."/>
        </authorList>
    </citation>
    <scope>NUCLEOTIDE SEQUENCE [LARGE SCALE GENOMIC DNA]</scope>
    <source>
        <strain evidence="2">SpSt-413</strain>
    </source>
</reference>
<evidence type="ECO:0000256" key="1">
    <source>
        <dbReference type="SAM" id="SignalP"/>
    </source>
</evidence>
<dbReference type="EMBL" id="DSRP01000101">
    <property type="protein sequence ID" value="HGG91600.1"/>
    <property type="molecule type" value="Genomic_DNA"/>
</dbReference>
<comment type="caution">
    <text evidence="2">The sequence shown here is derived from an EMBL/GenBank/DDBJ whole genome shotgun (WGS) entry which is preliminary data.</text>
</comment>
<keyword evidence="1" id="KW-0732">Signal</keyword>
<evidence type="ECO:0000313" key="2">
    <source>
        <dbReference type="EMBL" id="HGG91600.1"/>
    </source>
</evidence>
<sequence>MNRIRAAAFAVLACLLAACASPPYSRQGADRAVAMADYQDCYSKGCLDHFTPESKASVNKSARACMKARGYQEAMRLAW</sequence>
<accession>A0A7C3W832</accession>
<dbReference type="AlphaFoldDB" id="A0A7C3W832"/>
<proteinExistence type="predicted"/>
<feature type="signal peptide" evidence="1">
    <location>
        <begin position="1"/>
        <end position="20"/>
    </location>
</feature>
<feature type="chain" id="PRO_5028452499" description="Lipoprotein" evidence="1">
    <location>
        <begin position="21"/>
        <end position="79"/>
    </location>
</feature>
<name>A0A7C3W832_9BACT</name>
<organism evidence="2">
    <name type="scientific">Fundidesulfovibrio putealis</name>
    <dbReference type="NCBI Taxonomy" id="270496"/>
    <lineage>
        <taxon>Bacteria</taxon>
        <taxon>Pseudomonadati</taxon>
        <taxon>Thermodesulfobacteriota</taxon>
        <taxon>Desulfovibrionia</taxon>
        <taxon>Desulfovibrionales</taxon>
        <taxon>Desulfovibrionaceae</taxon>
        <taxon>Fundidesulfovibrio</taxon>
    </lineage>
</organism>
<protein>
    <recommendedName>
        <fullName evidence="3">Lipoprotein</fullName>
    </recommendedName>
</protein>
<gene>
    <name evidence="2" type="ORF">ENR59_01430</name>
</gene>
<dbReference type="PROSITE" id="PS51257">
    <property type="entry name" value="PROKAR_LIPOPROTEIN"/>
    <property type="match status" value="1"/>
</dbReference>